<feature type="transmembrane region" description="Helical" evidence="7">
    <location>
        <begin position="242"/>
        <end position="261"/>
    </location>
</feature>
<dbReference type="PANTHER" id="PTHR24221">
    <property type="entry name" value="ATP-BINDING CASSETTE SUB-FAMILY B"/>
    <property type="match status" value="1"/>
</dbReference>
<dbReference type="InterPro" id="IPR011527">
    <property type="entry name" value="ABC1_TM_dom"/>
</dbReference>
<dbReference type="Proteomes" id="UP000307510">
    <property type="component" value="Unassembled WGS sequence"/>
</dbReference>
<evidence type="ECO:0000256" key="1">
    <source>
        <dbReference type="ARBA" id="ARBA00004651"/>
    </source>
</evidence>
<dbReference type="GO" id="GO:0016887">
    <property type="term" value="F:ATP hydrolysis activity"/>
    <property type="evidence" value="ECO:0007669"/>
    <property type="project" value="InterPro"/>
</dbReference>
<dbReference type="SUPFAM" id="SSF90123">
    <property type="entry name" value="ABC transporter transmembrane region"/>
    <property type="match status" value="1"/>
</dbReference>
<keyword evidence="5 7" id="KW-1133">Transmembrane helix</keyword>
<evidence type="ECO:0000313" key="10">
    <source>
        <dbReference type="EMBL" id="TLP71447.1"/>
    </source>
</evidence>
<dbReference type="InterPro" id="IPR036640">
    <property type="entry name" value="ABC1_TM_sf"/>
</dbReference>
<dbReference type="Pfam" id="PF00664">
    <property type="entry name" value="ABC_membrane"/>
    <property type="match status" value="1"/>
</dbReference>
<dbReference type="GO" id="GO:0140359">
    <property type="term" value="F:ABC-type transporter activity"/>
    <property type="evidence" value="ECO:0007669"/>
    <property type="project" value="InterPro"/>
</dbReference>
<dbReference type="Pfam" id="PF00005">
    <property type="entry name" value="ABC_tran"/>
    <property type="match status" value="1"/>
</dbReference>
<evidence type="ECO:0000256" key="6">
    <source>
        <dbReference type="ARBA" id="ARBA00023136"/>
    </source>
</evidence>
<dbReference type="InterPro" id="IPR039421">
    <property type="entry name" value="Type_1_exporter"/>
</dbReference>
<feature type="transmembrane region" description="Helical" evidence="7">
    <location>
        <begin position="273"/>
        <end position="297"/>
    </location>
</feature>
<dbReference type="Gene3D" id="3.40.50.300">
    <property type="entry name" value="P-loop containing nucleotide triphosphate hydrolases"/>
    <property type="match status" value="1"/>
</dbReference>
<dbReference type="SMART" id="SM00382">
    <property type="entry name" value="AAA"/>
    <property type="match status" value="1"/>
</dbReference>
<evidence type="ECO:0000256" key="2">
    <source>
        <dbReference type="ARBA" id="ARBA00022692"/>
    </source>
</evidence>
<evidence type="ECO:0000256" key="4">
    <source>
        <dbReference type="ARBA" id="ARBA00022840"/>
    </source>
</evidence>
<dbReference type="PANTHER" id="PTHR24221:SF654">
    <property type="entry name" value="ATP-BINDING CASSETTE SUB-FAMILY B MEMBER 6"/>
    <property type="match status" value="1"/>
</dbReference>
<organism evidence="10 11">
    <name type="scientific">Pseudomonas nitroreducens</name>
    <dbReference type="NCBI Taxonomy" id="46680"/>
    <lineage>
        <taxon>Bacteria</taxon>
        <taxon>Pseudomonadati</taxon>
        <taxon>Pseudomonadota</taxon>
        <taxon>Gammaproteobacteria</taxon>
        <taxon>Pseudomonadales</taxon>
        <taxon>Pseudomonadaceae</taxon>
        <taxon>Pseudomonas</taxon>
    </lineage>
</organism>
<dbReference type="GO" id="GO:1904680">
    <property type="term" value="F:peptide transmembrane transporter activity"/>
    <property type="evidence" value="ECO:0007669"/>
    <property type="project" value="InterPro"/>
</dbReference>
<feature type="transmembrane region" description="Helical" evidence="7">
    <location>
        <begin position="129"/>
        <end position="151"/>
    </location>
</feature>
<comment type="subcellular location">
    <subcellularLocation>
        <location evidence="1">Cell membrane</location>
        <topology evidence="1">Multi-pass membrane protein</topology>
    </subcellularLocation>
</comment>
<sequence length="567" mass="62641">MQTPAPSAFREMLKLLRPHWLPLTAATLLGILGGSAITALLATINYSLHSQGGMPAGLLLGFAGLCVLALLGSIISDMGTNYVGQHVIARLRKDLGSKIISAPIEQIERYRSHRLIPVLTHDIDTISDFAFAFAPLAVALTTTLGCLGYLAWLSPPMFLATAIAIVVGSAVQYVARAKGIKGFFEARDKEDELQKHYRAIAEGAKELRISRPRRFQHYSERLQGTADEICDIQLRSINLFNVAKGFGSTLFFIVIGVALAYQSLWPSTDQATLSGFILVLLYMKGPLEGLIGQLPVVTRAQVAFRRIAELSVRFSSPEPNLLLADDGRKPLDFQSIELRELAYHYPTDDGSRGFAVGPLNLKVSRGEILFIAGENGCGKTTMIKLLLGLYAPRGGELLLNGEPVTDAGRDDYRQLFTTIFADYFLFEDLLKGSQDIPAEAGRYLERLEIAHKVSLQGQDFSTTKFSTTDLSTGQRKRLALVQAWLEKRPVLVFDEWAADQDPEFRRIFYTELLPELRAQGKTLIVISHDDRYFDVADRLLRMSAGQIVEIEDHRATAPRGGSGMAMH</sequence>
<dbReference type="PROSITE" id="PS50929">
    <property type="entry name" value="ABC_TM1F"/>
    <property type="match status" value="1"/>
</dbReference>
<feature type="domain" description="ABC transmembrane type-1" evidence="9">
    <location>
        <begin position="25"/>
        <end position="299"/>
    </location>
</feature>
<name>A0A5R9A0N0_PSENT</name>
<feature type="domain" description="ABC transporter" evidence="8">
    <location>
        <begin position="336"/>
        <end position="567"/>
    </location>
</feature>
<dbReference type="EMBL" id="VASG01000006">
    <property type="protein sequence ID" value="TLP71447.1"/>
    <property type="molecule type" value="Genomic_DNA"/>
</dbReference>
<evidence type="ECO:0000256" key="3">
    <source>
        <dbReference type="ARBA" id="ARBA00022741"/>
    </source>
</evidence>
<protein>
    <submittedName>
        <fullName evidence="10">Cyclic peptide export ABC transporter</fullName>
    </submittedName>
</protein>
<dbReference type="SUPFAM" id="SSF52540">
    <property type="entry name" value="P-loop containing nucleoside triphosphate hydrolases"/>
    <property type="match status" value="1"/>
</dbReference>
<evidence type="ECO:0000256" key="7">
    <source>
        <dbReference type="SAM" id="Phobius"/>
    </source>
</evidence>
<dbReference type="GO" id="GO:0034040">
    <property type="term" value="F:ATPase-coupled lipid transmembrane transporter activity"/>
    <property type="evidence" value="ECO:0007669"/>
    <property type="project" value="TreeGrafter"/>
</dbReference>
<dbReference type="NCBIfam" id="TIGR01194">
    <property type="entry name" value="cyc_pep_trnsptr"/>
    <property type="match status" value="1"/>
</dbReference>
<dbReference type="GO" id="GO:0015833">
    <property type="term" value="P:peptide transport"/>
    <property type="evidence" value="ECO:0007669"/>
    <property type="project" value="InterPro"/>
</dbReference>
<dbReference type="GO" id="GO:0005524">
    <property type="term" value="F:ATP binding"/>
    <property type="evidence" value="ECO:0007669"/>
    <property type="project" value="UniProtKB-KW"/>
</dbReference>
<evidence type="ECO:0000259" key="8">
    <source>
        <dbReference type="PROSITE" id="PS50893"/>
    </source>
</evidence>
<dbReference type="GO" id="GO:0005886">
    <property type="term" value="C:plasma membrane"/>
    <property type="evidence" value="ECO:0007669"/>
    <property type="project" value="UniProtKB-SubCell"/>
</dbReference>
<keyword evidence="3" id="KW-0547">Nucleotide-binding</keyword>
<dbReference type="InterPro" id="IPR003439">
    <property type="entry name" value="ABC_transporter-like_ATP-bd"/>
</dbReference>
<feature type="transmembrane region" description="Helical" evidence="7">
    <location>
        <begin position="20"/>
        <end position="44"/>
    </location>
</feature>
<dbReference type="InterPro" id="IPR027417">
    <property type="entry name" value="P-loop_NTPase"/>
</dbReference>
<keyword evidence="2 7" id="KW-0812">Transmembrane</keyword>
<keyword evidence="6 7" id="KW-0472">Membrane</keyword>
<proteinExistence type="predicted"/>
<dbReference type="InterPro" id="IPR005898">
    <property type="entry name" value="Cyc_pep_transpt_SyrD/YojI"/>
</dbReference>
<reference evidence="11" key="2">
    <citation type="submission" date="2019-06" db="EMBL/GenBank/DDBJ databases">
        <title>AzeR, a transcriptional regulator that responds to azelaic acid in Pseudomonas nitroreducens.</title>
        <authorList>
            <person name="Bez C."/>
            <person name="Javvadi S.G."/>
            <person name="Bertani I."/>
            <person name="Devescovi G."/>
            <person name="Studholme D.J."/>
            <person name="Geller A."/>
            <person name="Levy A."/>
            <person name="Venturi V."/>
        </authorList>
    </citation>
    <scope>NUCLEOTIDE SEQUENCE [LARGE SCALE GENOMIC DNA]</scope>
    <source>
        <strain evidence="11">DSM 9128</strain>
    </source>
</reference>
<dbReference type="CDD" id="cd03228">
    <property type="entry name" value="ABCC_MRP_Like"/>
    <property type="match status" value="1"/>
</dbReference>
<gene>
    <name evidence="10" type="ORF">FEA48_21750</name>
</gene>
<evidence type="ECO:0000256" key="5">
    <source>
        <dbReference type="ARBA" id="ARBA00022989"/>
    </source>
</evidence>
<comment type="caution">
    <text evidence="10">The sequence shown here is derived from an EMBL/GenBank/DDBJ whole genome shotgun (WGS) entry which is preliminary data.</text>
</comment>
<feature type="transmembrane region" description="Helical" evidence="7">
    <location>
        <begin position="56"/>
        <end position="75"/>
    </location>
</feature>
<feature type="transmembrane region" description="Helical" evidence="7">
    <location>
        <begin position="157"/>
        <end position="175"/>
    </location>
</feature>
<dbReference type="PROSITE" id="PS50893">
    <property type="entry name" value="ABC_TRANSPORTER_2"/>
    <property type="match status" value="1"/>
</dbReference>
<dbReference type="RefSeq" id="WP_138215634.1">
    <property type="nucleotide sequence ID" value="NZ_VASG01000006.1"/>
</dbReference>
<dbReference type="Gene3D" id="1.20.1560.10">
    <property type="entry name" value="ABC transporter type 1, transmembrane domain"/>
    <property type="match status" value="1"/>
</dbReference>
<accession>A0A5R9A0N0</accession>
<dbReference type="AlphaFoldDB" id="A0A5R9A0N0"/>
<dbReference type="InterPro" id="IPR003593">
    <property type="entry name" value="AAA+_ATPase"/>
</dbReference>
<reference evidence="10 11" key="1">
    <citation type="submission" date="2019-05" db="EMBL/GenBank/DDBJ databases">
        <authorList>
            <person name="Moore K."/>
            <person name="O'Neill P."/>
            <person name="Farbos A."/>
            <person name="Studholme D.J."/>
        </authorList>
    </citation>
    <scope>NUCLEOTIDE SEQUENCE [LARGE SCALE GENOMIC DNA]</scope>
    <source>
        <strain evidence="10 11">DSM 9128</strain>
    </source>
</reference>
<evidence type="ECO:0000313" key="11">
    <source>
        <dbReference type="Proteomes" id="UP000307510"/>
    </source>
</evidence>
<keyword evidence="4" id="KW-0067">ATP-binding</keyword>
<evidence type="ECO:0000259" key="9">
    <source>
        <dbReference type="PROSITE" id="PS50929"/>
    </source>
</evidence>